<evidence type="ECO:0000313" key="3">
    <source>
        <dbReference type="Proteomes" id="UP000515312"/>
    </source>
</evidence>
<dbReference type="KEGG" id="adin:H7849_13635"/>
<dbReference type="SUPFAM" id="SSF55729">
    <property type="entry name" value="Acyl-CoA N-acyltransferases (Nat)"/>
    <property type="match status" value="1"/>
</dbReference>
<dbReference type="RefSeq" id="WP_186739956.1">
    <property type="nucleotide sequence ID" value="NZ_CP060394.1"/>
</dbReference>
<dbReference type="PANTHER" id="PTHR41700:SF1">
    <property type="entry name" value="N-ACETYLTRANSFERASE DOMAIN-CONTAINING PROTEIN"/>
    <property type="match status" value="1"/>
</dbReference>
<feature type="domain" description="N-acetyltransferase" evidence="1">
    <location>
        <begin position="73"/>
        <end position="137"/>
    </location>
</feature>
<keyword evidence="2" id="KW-0808">Transferase</keyword>
<sequence length="288" mass="32126">MSTTFVTPQARTVLIRACQGFEELDACVQVQVDVWGYSDGDVIPRRVFTVTQKIGGQVLAAFDVSDGTDDTSENLVGFAMALPAVRPQSGPGATPEPYLHSHMLAVRPEFRNAGIGRRLKLAQREDALAKGFQLMEWTFDPLEIKNSFLNIHRLGAIVRRYTSNFYGVSSSRLQGGLPTDRLHAEWWMQSERVEAILSDAPTVKPNTEQANQIVTIQETITVPHEIGKWKSSVENQDRALAVQSENRQRFEKAFARGLAVIDFRTDAEGNGIFGLGHWQEPVFSIPRD</sequence>
<dbReference type="PANTHER" id="PTHR41700">
    <property type="entry name" value="GCN5-RELATED N-ACETYLTRANSFERASE"/>
    <property type="match status" value="1"/>
</dbReference>
<dbReference type="InterPro" id="IPR000182">
    <property type="entry name" value="GNAT_dom"/>
</dbReference>
<evidence type="ECO:0000259" key="1">
    <source>
        <dbReference type="Pfam" id="PF00583"/>
    </source>
</evidence>
<dbReference type="Gene3D" id="3.40.630.30">
    <property type="match status" value="1"/>
</dbReference>
<dbReference type="CDD" id="cd04301">
    <property type="entry name" value="NAT_SF"/>
    <property type="match status" value="1"/>
</dbReference>
<name>A0A7G8BCG0_9BACT</name>
<reference evidence="2 3" key="1">
    <citation type="submission" date="2020-08" db="EMBL/GenBank/DDBJ databases">
        <title>Edaphobacter telluris sp. nov. and Acidobacterium dinghuensis sp. nov., two acidobacteria isolated from forest soil.</title>
        <authorList>
            <person name="Fu J."/>
            <person name="Qiu L."/>
        </authorList>
    </citation>
    <scope>NUCLEOTIDE SEQUENCE [LARGE SCALE GENOMIC DNA]</scope>
    <source>
        <strain evidence="2">4Y35</strain>
    </source>
</reference>
<dbReference type="InterPro" id="IPR016181">
    <property type="entry name" value="Acyl_CoA_acyltransferase"/>
</dbReference>
<dbReference type="EMBL" id="CP060394">
    <property type="protein sequence ID" value="QNI30230.1"/>
    <property type="molecule type" value="Genomic_DNA"/>
</dbReference>
<proteinExistence type="predicted"/>
<gene>
    <name evidence="2" type="ORF">H7849_13635</name>
</gene>
<accession>A0A7G8BCG0</accession>
<dbReference type="AlphaFoldDB" id="A0A7G8BCG0"/>
<dbReference type="GO" id="GO:0016747">
    <property type="term" value="F:acyltransferase activity, transferring groups other than amino-acyl groups"/>
    <property type="evidence" value="ECO:0007669"/>
    <property type="project" value="InterPro"/>
</dbReference>
<organism evidence="2 3">
    <name type="scientific">Alloacidobacterium dinghuense</name>
    <dbReference type="NCBI Taxonomy" id="2763107"/>
    <lineage>
        <taxon>Bacteria</taxon>
        <taxon>Pseudomonadati</taxon>
        <taxon>Acidobacteriota</taxon>
        <taxon>Terriglobia</taxon>
        <taxon>Terriglobales</taxon>
        <taxon>Acidobacteriaceae</taxon>
        <taxon>Alloacidobacterium</taxon>
    </lineage>
</organism>
<keyword evidence="3" id="KW-1185">Reference proteome</keyword>
<dbReference type="Proteomes" id="UP000515312">
    <property type="component" value="Chromosome"/>
</dbReference>
<protein>
    <submittedName>
        <fullName evidence="2">GNAT family N-acetyltransferase</fullName>
    </submittedName>
</protein>
<dbReference type="InterPro" id="IPR038764">
    <property type="entry name" value="GNAT_N_AcTrfase_prd"/>
</dbReference>
<evidence type="ECO:0000313" key="2">
    <source>
        <dbReference type="EMBL" id="QNI30230.1"/>
    </source>
</evidence>
<dbReference type="Pfam" id="PF00583">
    <property type="entry name" value="Acetyltransf_1"/>
    <property type="match status" value="1"/>
</dbReference>